<keyword evidence="2" id="KW-1133">Transmembrane helix</keyword>
<sequence>MVKKQFDQSNTQAVQRLRRPKTRRSGTAVTQYLLLHKRQISLKQGSDGSSVLSVDSQHGHLPNSVEEILSQPKDSSKKIQLKEKGALLLRGCGKVLGYGSKYIFTWPSLWLAVLVACSTTGVMALRWLLTMPPPINCEQTDQLTSDRQRLYCAQRSAESKNLDDLVAAIALVQDWPDDHPLKAQANKLVGEWSMKIMDLAREQYLAGDLDQAEALIQKIPASSPAYTAIQNEVATWQGNWADGKTIYDKAQDAIKKQDWRQAENYARNLLELDNVYWRSTRYNQLKEQISQEKQAWDKLKEARYTAGFKSVADLAFGIDLARQIQPQTSAAEAAKKDIVTWSRDLLQIAQKLWQQNDIEGAVKAANWVPRDNLALYRESRDLITLIAAQKLMKSQNSASDRLAQVFAFSEAIAAMGNIEPNSPLHKEVQGFQTKANQQIEDLLQLQLATLTASFNHPWILKLAIDQAQMVTVDRPRRIEGQSLIGQWSKEIQLFEDRFYVAQAQQIALPGSIEAYQAAIAVASQVEKGRQMRVSAQTLIANWTKKIQRIEDQPILDQALALAKANKLPEAITTAKKITSDRALYKEAQAEISKWQSTIEIAQDQPILDQAKTLAAQGSLGLAIDTAYQISYGRALYPQAQEAIAQWSGQLEAIRAEQEASRRATYQQPAPVYQEPPPPRYQEPAPVYQEPEPVYYQEPAPVYQEPAPVYQEPAPVYQEPAPVYQEPEPVYQEPAASEPTYNDAPAIDGIE</sequence>
<comment type="caution">
    <text evidence="3">The sequence shown here is derived from an EMBL/GenBank/DDBJ whole genome shotgun (WGS) entry which is preliminary data.</text>
</comment>
<organism evidence="3 4">
    <name type="scientific">Planktothricoides raciborskii FACHB-1370</name>
    <dbReference type="NCBI Taxonomy" id="2949576"/>
    <lineage>
        <taxon>Bacteria</taxon>
        <taxon>Bacillati</taxon>
        <taxon>Cyanobacteriota</taxon>
        <taxon>Cyanophyceae</taxon>
        <taxon>Oscillatoriophycideae</taxon>
        <taxon>Oscillatoriales</taxon>
        <taxon>Oscillatoriaceae</taxon>
        <taxon>Planktothricoides</taxon>
    </lineage>
</organism>
<dbReference type="EMBL" id="JACJSK010000022">
    <property type="protein sequence ID" value="MBD2545330.1"/>
    <property type="molecule type" value="Genomic_DNA"/>
</dbReference>
<feature type="region of interest" description="Disordered" evidence="1">
    <location>
        <begin position="1"/>
        <end position="25"/>
    </location>
</feature>
<feature type="region of interest" description="Disordered" evidence="1">
    <location>
        <begin position="717"/>
        <end position="750"/>
    </location>
</feature>
<evidence type="ECO:0000256" key="1">
    <source>
        <dbReference type="SAM" id="MobiDB-lite"/>
    </source>
</evidence>
<evidence type="ECO:0000313" key="4">
    <source>
        <dbReference type="Proteomes" id="UP000641954"/>
    </source>
</evidence>
<keyword evidence="4" id="KW-1185">Reference proteome</keyword>
<dbReference type="Proteomes" id="UP000641954">
    <property type="component" value="Unassembled WGS sequence"/>
</dbReference>
<protein>
    <recommendedName>
        <fullName evidence="5">Chromosome segregation ATPase</fullName>
    </recommendedName>
</protein>
<evidence type="ECO:0000256" key="2">
    <source>
        <dbReference type="SAM" id="Phobius"/>
    </source>
</evidence>
<gene>
    <name evidence="3" type="ORF">H6G72_16105</name>
</gene>
<evidence type="ECO:0008006" key="5">
    <source>
        <dbReference type="Google" id="ProtNLM"/>
    </source>
</evidence>
<feature type="region of interest" description="Disordered" evidence="1">
    <location>
        <begin position="659"/>
        <end position="690"/>
    </location>
</feature>
<name>A0ABR8EFR9_9CYAN</name>
<dbReference type="RefSeq" id="WP_190879106.1">
    <property type="nucleotide sequence ID" value="NZ_JACJSK010000022.1"/>
</dbReference>
<evidence type="ECO:0000313" key="3">
    <source>
        <dbReference type="EMBL" id="MBD2545330.1"/>
    </source>
</evidence>
<feature type="transmembrane region" description="Helical" evidence="2">
    <location>
        <begin position="109"/>
        <end position="129"/>
    </location>
</feature>
<accession>A0ABR8EFR9</accession>
<reference evidence="3 4" key="1">
    <citation type="journal article" date="2020" name="ISME J.">
        <title>Comparative genomics reveals insights into cyanobacterial evolution and habitat adaptation.</title>
        <authorList>
            <person name="Chen M.Y."/>
            <person name="Teng W.K."/>
            <person name="Zhao L."/>
            <person name="Hu C.X."/>
            <person name="Zhou Y.K."/>
            <person name="Han B.P."/>
            <person name="Song L.R."/>
            <person name="Shu W.S."/>
        </authorList>
    </citation>
    <scope>NUCLEOTIDE SEQUENCE [LARGE SCALE GENOMIC DNA]</scope>
    <source>
        <strain evidence="3 4">FACHB-1370</strain>
    </source>
</reference>
<proteinExistence type="predicted"/>
<keyword evidence="2" id="KW-0472">Membrane</keyword>
<keyword evidence="2" id="KW-0812">Transmembrane</keyword>